<reference evidence="9" key="1">
    <citation type="journal article" date="2020" name="Stud. Mycol.">
        <title>101 Dothideomycetes genomes: a test case for predicting lifestyles and emergence of pathogens.</title>
        <authorList>
            <person name="Haridas S."/>
            <person name="Albert R."/>
            <person name="Binder M."/>
            <person name="Bloem J."/>
            <person name="Labutti K."/>
            <person name="Salamov A."/>
            <person name="Andreopoulos B."/>
            <person name="Baker S."/>
            <person name="Barry K."/>
            <person name="Bills G."/>
            <person name="Bluhm B."/>
            <person name="Cannon C."/>
            <person name="Castanera R."/>
            <person name="Culley D."/>
            <person name="Daum C."/>
            <person name="Ezra D."/>
            <person name="Gonzalez J."/>
            <person name="Henrissat B."/>
            <person name="Kuo A."/>
            <person name="Liang C."/>
            <person name="Lipzen A."/>
            <person name="Lutzoni F."/>
            <person name="Magnuson J."/>
            <person name="Mondo S."/>
            <person name="Nolan M."/>
            <person name="Ohm R."/>
            <person name="Pangilinan J."/>
            <person name="Park H.-J."/>
            <person name="Ramirez L."/>
            <person name="Alfaro M."/>
            <person name="Sun H."/>
            <person name="Tritt A."/>
            <person name="Yoshinaga Y."/>
            <person name="Zwiers L.-H."/>
            <person name="Turgeon B."/>
            <person name="Goodwin S."/>
            <person name="Spatafora J."/>
            <person name="Crous P."/>
            <person name="Grigoriev I."/>
        </authorList>
    </citation>
    <scope>NUCLEOTIDE SEQUENCE</scope>
    <source>
        <strain evidence="9">CBS 113389</strain>
    </source>
</reference>
<keyword evidence="2 6" id="KW-0378">Hydrolase</keyword>
<feature type="compositionally biased region" description="Low complexity" evidence="7">
    <location>
        <begin position="202"/>
        <end position="222"/>
    </location>
</feature>
<dbReference type="Pfam" id="PF00149">
    <property type="entry name" value="Metallophos"/>
    <property type="match status" value="2"/>
</dbReference>
<evidence type="ECO:0000256" key="4">
    <source>
        <dbReference type="ARBA" id="ARBA00048336"/>
    </source>
</evidence>
<evidence type="ECO:0000313" key="10">
    <source>
        <dbReference type="Proteomes" id="UP000799767"/>
    </source>
</evidence>
<dbReference type="AlphaFoldDB" id="A0A6A6PST8"/>
<keyword evidence="1" id="KW-0479">Metal-binding</keyword>
<dbReference type="GO" id="GO:0046872">
    <property type="term" value="F:metal ion binding"/>
    <property type="evidence" value="ECO:0007669"/>
    <property type="project" value="UniProtKB-KW"/>
</dbReference>
<dbReference type="EC" id="3.1.3.16" evidence="6"/>
<feature type="region of interest" description="Disordered" evidence="7">
    <location>
        <begin position="369"/>
        <end position="390"/>
    </location>
</feature>
<dbReference type="PANTHER" id="PTHR45619">
    <property type="entry name" value="SERINE/THREONINE-PROTEIN PHOSPHATASE PP2A-RELATED"/>
    <property type="match status" value="1"/>
</dbReference>
<accession>A0A6A6PST8</accession>
<evidence type="ECO:0000256" key="2">
    <source>
        <dbReference type="ARBA" id="ARBA00022801"/>
    </source>
</evidence>
<evidence type="ECO:0000256" key="7">
    <source>
        <dbReference type="SAM" id="MobiDB-lite"/>
    </source>
</evidence>
<gene>
    <name evidence="9" type="ORF">BDY17DRAFT_296548</name>
</gene>
<dbReference type="Gene3D" id="3.60.21.10">
    <property type="match status" value="1"/>
</dbReference>
<proteinExistence type="inferred from homology"/>
<name>A0A6A6PST8_9PEZI</name>
<dbReference type="CDD" id="cd07415">
    <property type="entry name" value="MPP_PP2A_PP4_PP6"/>
    <property type="match status" value="1"/>
</dbReference>
<dbReference type="RefSeq" id="XP_033589525.1">
    <property type="nucleotide sequence ID" value="XM_033733468.1"/>
</dbReference>
<dbReference type="InterPro" id="IPR004843">
    <property type="entry name" value="Calcineurin-like_PHP"/>
</dbReference>
<evidence type="ECO:0000259" key="8">
    <source>
        <dbReference type="PROSITE" id="PS00125"/>
    </source>
</evidence>
<dbReference type="SUPFAM" id="SSF56300">
    <property type="entry name" value="Metallo-dependent phosphatases"/>
    <property type="match status" value="1"/>
</dbReference>
<evidence type="ECO:0000256" key="5">
    <source>
        <dbReference type="PIRSR" id="PIRSR033096-1"/>
    </source>
</evidence>
<dbReference type="SMART" id="SM00156">
    <property type="entry name" value="PP2Ac"/>
    <property type="match status" value="1"/>
</dbReference>
<dbReference type="PIRSF" id="PIRSF033096">
    <property type="entry name" value="PPPtase_5"/>
    <property type="match status" value="1"/>
</dbReference>
<dbReference type="PRINTS" id="PR00114">
    <property type="entry name" value="STPHPHTASE"/>
</dbReference>
<dbReference type="InterPro" id="IPR047129">
    <property type="entry name" value="PPA2-like"/>
</dbReference>
<dbReference type="OrthoDB" id="1930084at2759"/>
<dbReference type="InterPro" id="IPR029052">
    <property type="entry name" value="Metallo-depent_PP-like"/>
</dbReference>
<dbReference type="Proteomes" id="UP000799767">
    <property type="component" value="Unassembled WGS sequence"/>
</dbReference>
<comment type="similarity">
    <text evidence="6">Belongs to the PPP phosphatase family.</text>
</comment>
<keyword evidence="3" id="KW-0464">Manganese</keyword>
<evidence type="ECO:0000313" key="9">
    <source>
        <dbReference type="EMBL" id="KAF2482955.1"/>
    </source>
</evidence>
<sequence>MSDLDKAIAQLRACRPIPENQVRELCYKARELLIEEGNVVTVDAPVTICGDIHGQFHDLMELFRVGGDVPDTNYLFMGDFVDRGFYSLESFLLLLCLKVRYPDRITLIRGNHESRQITMVYGFYDECLRKYGSANVWRYCCEVFDHLALGALVIGATTDLAPSDAPFSDPASQSTLPSEELEIEILNSAGQILNRFTRATPNSSQDLSQLSQNPSSPSQAPSRTGAPGTGAASSTNNSTNTGAVLCVHGGLSPLIDKIDKIRLLDRKQEVPHDGAMCDLLWSDPDDIDGWGLSPRGAGFLFGADIVKCFNHRNDLSLICRAHQLVMEGFKEMFDSTIVTVWSAPNYCYRCGNVAAILELGEDGSNAGYAARSNGDANRSRGGPLAEQRRELHMGPGRRYRVFDAAPQDSRGMPAKKPVADYFL</sequence>
<dbReference type="InterPro" id="IPR006186">
    <property type="entry name" value="Ser/Thr-sp_prot-phosphatase"/>
</dbReference>
<organism evidence="9 10">
    <name type="scientific">Neohortaea acidophila</name>
    <dbReference type="NCBI Taxonomy" id="245834"/>
    <lineage>
        <taxon>Eukaryota</taxon>
        <taxon>Fungi</taxon>
        <taxon>Dikarya</taxon>
        <taxon>Ascomycota</taxon>
        <taxon>Pezizomycotina</taxon>
        <taxon>Dothideomycetes</taxon>
        <taxon>Dothideomycetidae</taxon>
        <taxon>Mycosphaerellales</taxon>
        <taxon>Teratosphaeriaceae</taxon>
        <taxon>Neohortaea</taxon>
    </lineage>
</organism>
<keyword evidence="10" id="KW-1185">Reference proteome</keyword>
<dbReference type="EMBL" id="MU001635">
    <property type="protein sequence ID" value="KAF2482955.1"/>
    <property type="molecule type" value="Genomic_DNA"/>
</dbReference>
<evidence type="ECO:0000256" key="1">
    <source>
        <dbReference type="ARBA" id="ARBA00022723"/>
    </source>
</evidence>
<feature type="domain" description="Serine/threonine specific protein phosphatases" evidence="8">
    <location>
        <begin position="108"/>
        <end position="113"/>
    </location>
</feature>
<evidence type="ECO:0000256" key="6">
    <source>
        <dbReference type="RuleBase" id="RU004273"/>
    </source>
</evidence>
<dbReference type="GO" id="GO:0004722">
    <property type="term" value="F:protein serine/threonine phosphatase activity"/>
    <property type="evidence" value="ECO:0007669"/>
    <property type="project" value="UniProtKB-EC"/>
</dbReference>
<comment type="catalytic activity">
    <reaction evidence="4 6">
        <text>O-phospho-L-threonyl-[protein] + H2O = L-threonyl-[protein] + phosphate</text>
        <dbReference type="Rhea" id="RHEA:47004"/>
        <dbReference type="Rhea" id="RHEA-COMP:11060"/>
        <dbReference type="Rhea" id="RHEA-COMP:11605"/>
        <dbReference type="ChEBI" id="CHEBI:15377"/>
        <dbReference type="ChEBI" id="CHEBI:30013"/>
        <dbReference type="ChEBI" id="CHEBI:43474"/>
        <dbReference type="ChEBI" id="CHEBI:61977"/>
        <dbReference type="EC" id="3.1.3.16"/>
    </reaction>
</comment>
<feature type="region of interest" description="Disordered" evidence="7">
    <location>
        <begin position="202"/>
        <end position="237"/>
    </location>
</feature>
<protein>
    <recommendedName>
        <fullName evidence="6">Serine/threonine-protein phosphatase</fullName>
        <ecNumber evidence="6">3.1.3.16</ecNumber>
    </recommendedName>
</protein>
<evidence type="ECO:0000256" key="3">
    <source>
        <dbReference type="ARBA" id="ARBA00023211"/>
    </source>
</evidence>
<feature type="active site" description="Proton donor/acceptor" evidence="5">
    <location>
        <position position="112"/>
    </location>
</feature>
<dbReference type="PROSITE" id="PS00125">
    <property type="entry name" value="SER_THR_PHOSPHATASE"/>
    <property type="match status" value="1"/>
</dbReference>
<dbReference type="GeneID" id="54474470"/>